<dbReference type="GO" id="GO:0055085">
    <property type="term" value="P:transmembrane transport"/>
    <property type="evidence" value="ECO:0007669"/>
    <property type="project" value="UniProtKB-ARBA"/>
</dbReference>
<dbReference type="FunFam" id="3.40.50.300:FF:000016">
    <property type="entry name" value="Oligopeptide ABC transporter ATP-binding component"/>
    <property type="match status" value="1"/>
</dbReference>
<name>A0A401H9G4_AERPX</name>
<dbReference type="SUPFAM" id="SSF52540">
    <property type="entry name" value="P-loop containing nucleoside triphosphate hydrolases"/>
    <property type="match status" value="1"/>
</dbReference>
<keyword evidence="4" id="KW-0067">ATP-binding</keyword>
<reference evidence="6 7" key="1">
    <citation type="submission" date="2017-02" db="EMBL/GenBank/DDBJ databases">
        <title>isolation and characterization of a novel temperate virus Aeropyrum globular virus 1 infecting hyperthermophilic archaeon Aeropyrum.</title>
        <authorList>
            <person name="Yumiya M."/>
            <person name="Yoshida T."/>
            <person name="Sako Y."/>
        </authorList>
    </citation>
    <scope>NUCLEOTIDE SEQUENCE [LARGE SCALE GENOMIC DNA]</scope>
    <source>
        <strain evidence="6 7">YK1-12-2013</strain>
    </source>
</reference>
<dbReference type="PROSITE" id="PS00211">
    <property type="entry name" value="ABC_TRANSPORTER_1"/>
    <property type="match status" value="1"/>
</dbReference>
<dbReference type="CDD" id="cd03257">
    <property type="entry name" value="ABC_NikE_OppD_transporters"/>
    <property type="match status" value="1"/>
</dbReference>
<evidence type="ECO:0000259" key="5">
    <source>
        <dbReference type="PROSITE" id="PS50893"/>
    </source>
</evidence>
<dbReference type="PANTHER" id="PTHR43776:SF7">
    <property type="entry name" value="D,D-DIPEPTIDE TRANSPORT ATP-BINDING PROTEIN DDPF-RELATED"/>
    <property type="match status" value="1"/>
</dbReference>
<dbReference type="Gene3D" id="3.40.50.300">
    <property type="entry name" value="P-loop containing nucleotide triphosphate hydrolases"/>
    <property type="match status" value="1"/>
</dbReference>
<gene>
    <name evidence="6" type="ORF">apy_07580</name>
</gene>
<dbReference type="AlphaFoldDB" id="A0A401H9G4"/>
<dbReference type="SMART" id="SM00382">
    <property type="entry name" value="AAA"/>
    <property type="match status" value="1"/>
</dbReference>
<dbReference type="InterPro" id="IPR003593">
    <property type="entry name" value="AAA+_ATPase"/>
</dbReference>
<feature type="domain" description="ABC transporter" evidence="5">
    <location>
        <begin position="38"/>
        <end position="276"/>
    </location>
</feature>
<dbReference type="InterPro" id="IPR027417">
    <property type="entry name" value="P-loop_NTPase"/>
</dbReference>
<dbReference type="NCBIfam" id="TIGR01727">
    <property type="entry name" value="oligo_HPY"/>
    <property type="match status" value="1"/>
</dbReference>
<dbReference type="InterPro" id="IPR003439">
    <property type="entry name" value="ABC_transporter-like_ATP-bd"/>
</dbReference>
<dbReference type="Proteomes" id="UP000291213">
    <property type="component" value="Unassembled WGS sequence"/>
</dbReference>
<dbReference type="EMBL" id="BDMD01000039">
    <property type="protein sequence ID" value="GBF09033.1"/>
    <property type="molecule type" value="Genomic_DNA"/>
</dbReference>
<evidence type="ECO:0000313" key="7">
    <source>
        <dbReference type="Proteomes" id="UP000291213"/>
    </source>
</evidence>
<dbReference type="InterPro" id="IPR050319">
    <property type="entry name" value="ABC_transp_ATP-bind"/>
</dbReference>
<dbReference type="PROSITE" id="PS50893">
    <property type="entry name" value="ABC_TRANSPORTER_2"/>
    <property type="match status" value="1"/>
</dbReference>
<dbReference type="Pfam" id="PF08352">
    <property type="entry name" value="oligo_HPY"/>
    <property type="match status" value="1"/>
</dbReference>
<evidence type="ECO:0000256" key="3">
    <source>
        <dbReference type="ARBA" id="ARBA00022741"/>
    </source>
</evidence>
<evidence type="ECO:0000256" key="4">
    <source>
        <dbReference type="ARBA" id="ARBA00022840"/>
    </source>
</evidence>
<dbReference type="GO" id="GO:0016887">
    <property type="term" value="F:ATP hydrolysis activity"/>
    <property type="evidence" value="ECO:0007669"/>
    <property type="project" value="InterPro"/>
</dbReference>
<evidence type="ECO:0000256" key="1">
    <source>
        <dbReference type="ARBA" id="ARBA00005417"/>
    </source>
</evidence>
<keyword evidence="2" id="KW-0813">Transport</keyword>
<dbReference type="GO" id="GO:0015833">
    <property type="term" value="P:peptide transport"/>
    <property type="evidence" value="ECO:0007669"/>
    <property type="project" value="InterPro"/>
</dbReference>
<comment type="similarity">
    <text evidence="1">Belongs to the ABC transporter superfamily.</text>
</comment>
<organism evidence="6 7">
    <name type="scientific">Aeropyrum pernix</name>
    <dbReference type="NCBI Taxonomy" id="56636"/>
    <lineage>
        <taxon>Archaea</taxon>
        <taxon>Thermoproteota</taxon>
        <taxon>Thermoprotei</taxon>
        <taxon>Desulfurococcales</taxon>
        <taxon>Desulfurococcaceae</taxon>
        <taxon>Aeropyrum</taxon>
    </lineage>
</organism>
<evidence type="ECO:0000313" key="6">
    <source>
        <dbReference type="EMBL" id="GBF09033.1"/>
    </source>
</evidence>
<proteinExistence type="inferred from homology"/>
<protein>
    <submittedName>
        <fullName evidence="6">ABC transporter, ATP binding protein</fullName>
    </submittedName>
</protein>
<keyword evidence="3" id="KW-0547">Nucleotide-binding</keyword>
<dbReference type="InterPro" id="IPR013563">
    <property type="entry name" value="Oligopep_ABC_C"/>
</dbReference>
<comment type="caution">
    <text evidence="6">The sequence shown here is derived from an EMBL/GenBank/DDBJ whole genome shotgun (WGS) entry which is preliminary data.</text>
</comment>
<dbReference type="InterPro" id="IPR017871">
    <property type="entry name" value="ABC_transporter-like_CS"/>
</dbReference>
<dbReference type="PANTHER" id="PTHR43776">
    <property type="entry name" value="TRANSPORT ATP-BINDING PROTEIN"/>
    <property type="match status" value="1"/>
</dbReference>
<evidence type="ECO:0000256" key="2">
    <source>
        <dbReference type="ARBA" id="ARBA00022448"/>
    </source>
</evidence>
<accession>A0A401H9G4</accession>
<dbReference type="GO" id="GO:0005524">
    <property type="term" value="F:ATP binding"/>
    <property type="evidence" value="ECO:0007669"/>
    <property type="project" value="UniProtKB-KW"/>
</dbReference>
<sequence>MLAVRGEHLEVEEARRLLQRMFLGRELLVETVGLKKYFPVKSLFFTRAYVKAVDDVTIGIPRGKTLGLVGESGSGKTTFGRVILRLEEPTGGRIFFDGIDIMKLKGRRLKDFRRKAQIIFQDPYGSLNPRKTIFNLIAEPIKVHGIKVGDLQEYIVSLLYQVGLNETHLYRYPHEFSGGQRQRIAIARVLALKPEFIVLDEPTSALDVSVQAQILNLLKDLQRKYSLTYLFISHDLGVVRYMSDYIAVMYLGKIVEFGEAEEVFEKPLHPYTKVLLESIPVPDPGVAKRRSRIRIKGEPPSPINPPSGCRFRTRCPIAVDKCLEEPPLEEVERGHWVACWRPGEL</sequence>
<dbReference type="Pfam" id="PF00005">
    <property type="entry name" value="ABC_tran"/>
    <property type="match status" value="1"/>
</dbReference>